<evidence type="ECO:0000256" key="1">
    <source>
        <dbReference type="ARBA" id="ARBA00004123"/>
    </source>
</evidence>
<dbReference type="GO" id="GO:0001682">
    <property type="term" value="P:tRNA 5'-leader removal"/>
    <property type="evidence" value="ECO:0007669"/>
    <property type="project" value="TreeGrafter"/>
</dbReference>
<dbReference type="PANTHER" id="PTHR13516">
    <property type="entry name" value="RIBONUCLEASE P SUBUNIT P25"/>
    <property type="match status" value="1"/>
</dbReference>
<evidence type="ECO:0000259" key="5">
    <source>
        <dbReference type="Pfam" id="PF01918"/>
    </source>
</evidence>
<dbReference type="KEGG" id="xla:447360"/>
<name>A0A8J0PZL9_XENLA</name>
<dbReference type="PANTHER" id="PTHR13516:SF8">
    <property type="entry name" value="RIBONUCLEASE P PROTEIN SUBUNIT P25-LIKE PROTEIN"/>
    <property type="match status" value="1"/>
</dbReference>
<dbReference type="InterPro" id="IPR051958">
    <property type="entry name" value="Alba-like_NAB"/>
</dbReference>
<dbReference type="Gene3D" id="3.30.110.20">
    <property type="entry name" value="Alba-like domain"/>
    <property type="match status" value="1"/>
</dbReference>
<dbReference type="InterPro" id="IPR036882">
    <property type="entry name" value="Alba-like_dom_sf"/>
</dbReference>
<evidence type="ECO:0000256" key="3">
    <source>
        <dbReference type="ARBA" id="ARBA00023242"/>
    </source>
</evidence>
<reference evidence="6" key="1">
    <citation type="submission" date="2016-05" db="EMBL/GenBank/DDBJ databases">
        <title>WGS assembly of Xenopus laevis.</title>
        <authorList>
            <person name="Session A."/>
            <person name="Uno Y."/>
            <person name="Kwon T."/>
            <person name="Chapman J."/>
            <person name="Toyoda A."/>
            <person name="Takahashi S."/>
            <person name="Fukui A."/>
            <person name="Hikosaka A."/>
            <person name="Putnam N."/>
            <person name="Stites J."/>
            <person name="Van Heeringen S."/>
            <person name="Quigley I."/>
            <person name="Heinz S."/>
            <person name="Hellsten U."/>
            <person name="Lyons J."/>
            <person name="Suzuki A."/>
            <person name="Kondo M."/>
            <person name="Ogino H."/>
            <person name="Ochi H."/>
            <person name="Bogdanovic O."/>
            <person name="Lister R."/>
            <person name="Georgiou G."/>
            <person name="Paranjpe S."/>
            <person name="Van Kruijsbergen I."/>
            <person name="Mozaffari S."/>
            <person name="Shu S."/>
            <person name="Schmutz J."/>
            <person name="Jenkins J."/>
            <person name="Grimwood J."/>
            <person name="Carlson J."/>
            <person name="Mitros T."/>
            <person name="Simakov O."/>
            <person name="Heald R."/>
            <person name="Miller K."/>
            <person name="Haudenschild C."/>
            <person name="Kuroki Y."/>
            <person name="Tanaka T."/>
            <person name="Michiue T."/>
            <person name="Watanabe M."/>
            <person name="Kinoshita T."/>
            <person name="Ohta Y."/>
            <person name="Mawaribuchi S."/>
            <person name="Suzuki Y."/>
            <person name="Haramoto Y."/>
            <person name="Yamamoto T."/>
            <person name="Takagi C."/>
            <person name="Kitzman J."/>
            <person name="Shendure J."/>
            <person name="Nakayama T."/>
            <person name="Izutsu Y."/>
            <person name="Robert J."/>
            <person name="Dichmann D."/>
            <person name="Flajnik M."/>
            <person name="Houston D."/>
            <person name="Marcotte E."/>
            <person name="Wallingford J."/>
            <person name="Ito Y."/>
            <person name="Asashima M."/>
            <person name="Ueno N."/>
            <person name="Matsuda Y."/>
            <person name="Jan Veenstra G."/>
            <person name="Fujiyama A."/>
            <person name="Harland R."/>
            <person name="Taira M."/>
            <person name="Rokhsar D.S."/>
        </authorList>
    </citation>
    <scope>NUCLEOTIDE SEQUENCE</scope>
    <source>
        <strain evidence="6">J</strain>
        <tissue evidence="6">Blood</tissue>
    </source>
</reference>
<feature type="region of interest" description="Disordered" evidence="4">
    <location>
        <begin position="148"/>
        <end position="186"/>
    </location>
</feature>
<dbReference type="InterPro" id="IPR002775">
    <property type="entry name" value="DNA/RNA-bd_Alba-like"/>
</dbReference>
<gene>
    <name evidence="6" type="ORF">XELAEV_18004230mg</name>
</gene>
<dbReference type="Proteomes" id="UP000694892">
    <property type="component" value="Unassembled WGS sequence"/>
</dbReference>
<comment type="similarity">
    <text evidence="2">Belongs to the histone-like Alba family.</text>
</comment>
<keyword evidence="3" id="KW-0539">Nucleus</keyword>
<dbReference type="SUPFAM" id="SSF82704">
    <property type="entry name" value="AlbA-like"/>
    <property type="match status" value="1"/>
</dbReference>
<evidence type="ECO:0000256" key="4">
    <source>
        <dbReference type="SAM" id="MobiDB-lite"/>
    </source>
</evidence>
<accession>A0A8J0PZL9</accession>
<protein>
    <recommendedName>
        <fullName evidence="5">DNA/RNA-binding protein Alba-like domain-containing protein</fullName>
    </recommendedName>
</protein>
<sequence>MENYKKVQVVQLPLAEPITGLAQDIIEMKVQEGSKMRNLLGFAIGKMEGESVRQMLFVGSGRALGKTISCVEIMKRRLQQLHQVTRICFRHTEETWEPIVPDVGLDPLTVRRNCPTICVLLSKDPLDPTQPGYQPPGACDSHWIQELREQETPRRKRWPPGTTRTGGEGRRQSRGTGGRGGAHKKF</sequence>
<evidence type="ECO:0000313" key="6">
    <source>
        <dbReference type="EMBL" id="OCT56924.1"/>
    </source>
</evidence>
<comment type="subcellular location">
    <subcellularLocation>
        <location evidence="1">Nucleus</location>
    </subcellularLocation>
</comment>
<feature type="domain" description="DNA/RNA-binding protein Alba-like" evidence="5">
    <location>
        <begin position="27"/>
        <end position="88"/>
    </location>
</feature>
<dbReference type="GO" id="GO:0000172">
    <property type="term" value="C:ribonuclease MRP complex"/>
    <property type="evidence" value="ECO:0007669"/>
    <property type="project" value="TreeGrafter"/>
</dbReference>
<organism evidence="6">
    <name type="scientific">Xenopus laevis</name>
    <name type="common">African clawed frog</name>
    <dbReference type="NCBI Taxonomy" id="8355"/>
    <lineage>
        <taxon>Eukaryota</taxon>
        <taxon>Metazoa</taxon>
        <taxon>Chordata</taxon>
        <taxon>Craniata</taxon>
        <taxon>Vertebrata</taxon>
        <taxon>Euteleostomi</taxon>
        <taxon>Amphibia</taxon>
        <taxon>Batrachia</taxon>
        <taxon>Anura</taxon>
        <taxon>Pipoidea</taxon>
        <taxon>Pipidae</taxon>
        <taxon>Xenopodinae</taxon>
        <taxon>Xenopus</taxon>
        <taxon>Xenopus</taxon>
    </lineage>
</organism>
<dbReference type="GO" id="GO:0005634">
    <property type="term" value="C:nucleus"/>
    <property type="evidence" value="ECO:0007669"/>
    <property type="project" value="UniProtKB-SubCell"/>
</dbReference>
<dbReference type="EMBL" id="KV467242">
    <property type="protein sequence ID" value="OCT56924.1"/>
    <property type="molecule type" value="Genomic_DNA"/>
</dbReference>
<evidence type="ECO:0000256" key="2">
    <source>
        <dbReference type="ARBA" id="ARBA00008018"/>
    </source>
</evidence>
<dbReference type="AlphaFoldDB" id="A0A8J0PZL9"/>
<dbReference type="Pfam" id="PF01918">
    <property type="entry name" value="Alba"/>
    <property type="match status" value="1"/>
</dbReference>
<dbReference type="GO" id="GO:0003723">
    <property type="term" value="F:RNA binding"/>
    <property type="evidence" value="ECO:0007669"/>
    <property type="project" value="TreeGrafter"/>
</dbReference>
<proteinExistence type="inferred from homology"/>